<evidence type="ECO:0000313" key="2">
    <source>
        <dbReference type="Proteomes" id="UP001430377"/>
    </source>
</evidence>
<dbReference type="AlphaFoldDB" id="A0AAW4PWF2"/>
<accession>A0AAW4PWF2</accession>
<dbReference type="PROSITE" id="PS51257">
    <property type="entry name" value="PROKAR_LIPOPROTEIN"/>
    <property type="match status" value="1"/>
</dbReference>
<proteinExistence type="predicted"/>
<evidence type="ECO:0000313" key="1">
    <source>
        <dbReference type="EMBL" id="MBX0325368.1"/>
    </source>
</evidence>
<evidence type="ECO:0008006" key="3">
    <source>
        <dbReference type="Google" id="ProtNLM"/>
    </source>
</evidence>
<comment type="caution">
    <text evidence="1">The sequence shown here is derived from an EMBL/GenBank/DDBJ whole genome shotgun (WGS) entry which is preliminary data.</text>
</comment>
<organism evidence="1 2">
    <name type="scientific">Haloarcula rubra</name>
    <dbReference type="NCBI Taxonomy" id="2487747"/>
    <lineage>
        <taxon>Archaea</taxon>
        <taxon>Methanobacteriati</taxon>
        <taxon>Methanobacteriota</taxon>
        <taxon>Stenosarchaea group</taxon>
        <taxon>Halobacteria</taxon>
        <taxon>Halobacteriales</taxon>
        <taxon>Haloarculaceae</taxon>
        <taxon>Haloarcula</taxon>
    </lineage>
</organism>
<keyword evidence="2" id="KW-1185">Reference proteome</keyword>
<sequence>MTVVERLVAYVAFGGSSCPRCGDTSTVVHECCRCGTSVDAHVERCPRCASVDIARYEI</sequence>
<name>A0AAW4PWF2_9EURY</name>
<dbReference type="RefSeq" id="WP_220620297.1">
    <property type="nucleotide sequence ID" value="NZ_RKLR01000013.1"/>
</dbReference>
<dbReference type="Proteomes" id="UP001430377">
    <property type="component" value="Unassembled WGS sequence"/>
</dbReference>
<protein>
    <recommendedName>
        <fullName evidence="3">Small CPxCG-related zinc finger protein</fullName>
    </recommendedName>
</protein>
<gene>
    <name evidence="1" type="ORF">EGH21_20280</name>
</gene>
<dbReference type="EMBL" id="RKLR01000013">
    <property type="protein sequence ID" value="MBX0325368.1"/>
    <property type="molecule type" value="Genomic_DNA"/>
</dbReference>
<reference evidence="1 2" key="1">
    <citation type="submission" date="2021-06" db="EMBL/GenBank/DDBJ databases">
        <title>Halomicroarcula sp. a new haloarchaeum isolated from saline soil.</title>
        <authorList>
            <person name="Duran-Viseras A."/>
            <person name="Sanchez-Porro C."/>
            <person name="Ventosa A."/>
        </authorList>
    </citation>
    <scope>NUCLEOTIDE SEQUENCE [LARGE SCALE GENOMIC DNA]</scope>
    <source>
        <strain evidence="1 2">F13</strain>
    </source>
</reference>